<feature type="region of interest" description="Disordered" evidence="1">
    <location>
        <begin position="1"/>
        <end position="101"/>
    </location>
</feature>
<feature type="compositionally biased region" description="Polar residues" evidence="1">
    <location>
        <begin position="406"/>
        <end position="416"/>
    </location>
</feature>
<feature type="transmembrane region" description="Helical" evidence="2">
    <location>
        <begin position="105"/>
        <end position="127"/>
    </location>
</feature>
<evidence type="ECO:0000313" key="3">
    <source>
        <dbReference type="EMBL" id="CAH7683173.1"/>
    </source>
</evidence>
<dbReference type="AlphaFoldDB" id="A0AAV0BBN0"/>
<proteinExistence type="predicted"/>
<feature type="compositionally biased region" description="Acidic residues" evidence="1">
    <location>
        <begin position="499"/>
        <end position="509"/>
    </location>
</feature>
<keyword evidence="4" id="KW-1185">Reference proteome</keyword>
<comment type="caution">
    <text evidence="3">The sequence shown here is derived from an EMBL/GenBank/DDBJ whole genome shotgun (WGS) entry which is preliminary data.</text>
</comment>
<feature type="region of interest" description="Disordered" evidence="1">
    <location>
        <begin position="372"/>
        <end position="438"/>
    </location>
</feature>
<feature type="compositionally biased region" description="Acidic residues" evidence="1">
    <location>
        <begin position="542"/>
        <end position="560"/>
    </location>
</feature>
<accession>A0AAV0BBN0</accession>
<feature type="compositionally biased region" description="Basic and acidic residues" evidence="1">
    <location>
        <begin position="456"/>
        <end position="466"/>
    </location>
</feature>
<keyword evidence="2" id="KW-0472">Membrane</keyword>
<feature type="compositionally biased region" description="Basic and acidic residues" evidence="1">
    <location>
        <begin position="489"/>
        <end position="498"/>
    </location>
</feature>
<feature type="compositionally biased region" description="Low complexity" evidence="1">
    <location>
        <begin position="83"/>
        <end position="101"/>
    </location>
</feature>
<dbReference type="EMBL" id="CALTRL010004515">
    <property type="protein sequence ID" value="CAH7683173.1"/>
    <property type="molecule type" value="Genomic_DNA"/>
</dbReference>
<gene>
    <name evidence="3" type="ORF">PPACK8108_LOCUS16543</name>
</gene>
<evidence type="ECO:0000313" key="4">
    <source>
        <dbReference type="Proteomes" id="UP001153365"/>
    </source>
</evidence>
<feature type="transmembrane region" description="Helical" evidence="2">
    <location>
        <begin position="584"/>
        <end position="601"/>
    </location>
</feature>
<protein>
    <submittedName>
        <fullName evidence="3">Expressed protein</fullName>
    </submittedName>
</protein>
<feature type="compositionally biased region" description="Low complexity" evidence="1">
    <location>
        <begin position="26"/>
        <end position="42"/>
    </location>
</feature>
<organism evidence="3 4">
    <name type="scientific">Phakopsora pachyrhizi</name>
    <name type="common">Asian soybean rust disease fungus</name>
    <dbReference type="NCBI Taxonomy" id="170000"/>
    <lineage>
        <taxon>Eukaryota</taxon>
        <taxon>Fungi</taxon>
        <taxon>Dikarya</taxon>
        <taxon>Basidiomycota</taxon>
        <taxon>Pucciniomycotina</taxon>
        <taxon>Pucciniomycetes</taxon>
        <taxon>Pucciniales</taxon>
        <taxon>Phakopsoraceae</taxon>
        <taxon>Phakopsora</taxon>
    </lineage>
</organism>
<feature type="compositionally biased region" description="Basic and acidic residues" evidence="1">
    <location>
        <begin position="396"/>
        <end position="405"/>
    </location>
</feature>
<evidence type="ECO:0000256" key="1">
    <source>
        <dbReference type="SAM" id="MobiDB-lite"/>
    </source>
</evidence>
<feature type="compositionally biased region" description="Basic residues" evidence="1">
    <location>
        <begin position="1"/>
        <end position="12"/>
    </location>
</feature>
<feature type="compositionally biased region" description="Polar residues" evidence="1">
    <location>
        <begin position="48"/>
        <end position="63"/>
    </location>
</feature>
<reference evidence="3" key="1">
    <citation type="submission" date="2022-06" db="EMBL/GenBank/DDBJ databases">
        <authorList>
            <consortium name="SYNGENTA / RWTH Aachen University"/>
        </authorList>
    </citation>
    <scope>NUCLEOTIDE SEQUENCE</scope>
</reference>
<keyword evidence="2" id="KW-0812">Transmembrane</keyword>
<feature type="compositionally biased region" description="Basic and acidic residues" evidence="1">
    <location>
        <begin position="510"/>
        <end position="522"/>
    </location>
</feature>
<feature type="region of interest" description="Disordered" evidence="1">
    <location>
        <begin position="453"/>
        <end position="574"/>
    </location>
</feature>
<sequence>MDKQHSTVRKKQTSVDQHQQVFVIRSNPSSSSSNQTVPTSPTKKMKTSHQSSRNELLPSTVTNNKKKTKPLKSKPDPKNLKPSTKSSSRSRSKPSSSSYSQSSSLVSIFNFLFRVLICYLLLAYFYFCPKDPTQNPFVCSNLAQLHWALEPHLAPHLQNFNQNFRIPLQRRTDQKLGPIYRDYVKPSWSFVSPTLRKIYELALVSFKRSGTVELIEKNYKTYLLPRIDRAKAFYQHDLRPVLDSYSDQARLSIGIIRRSKFMKATRICLIRLSDSTNRIIIIPLRTKVLPLAYENYVNHIRPRLIRGMNAFYQKVILADDPMRRTFKKIKLCYRSRLLRWIRRVREIYVTPHLNKISKKLVNNLQSIRKNNSTLKSITRNDRSEQKVPFSNAKVSKRSEDAKDSFSEQFSSASNPSDPEKSNGQGDGEEIFTDDHQRDIMKEDDKVLEGVIEDEEHSLKDDSKGDESQSTSFLENERSTLELTPETADDDHLKDRFEEGGENIVEEEEDQSYHSEQVDKSEEQIIAEGDTEPEALNFQGADYGEEYDEEDEENTEEEEDEYHQLPKDSAPDTGAELIEDVDGKHNFLTFFFFFFFFFCVWLT</sequence>
<keyword evidence="2" id="KW-1133">Transmembrane helix</keyword>
<dbReference type="Proteomes" id="UP001153365">
    <property type="component" value="Unassembled WGS sequence"/>
</dbReference>
<evidence type="ECO:0000256" key="2">
    <source>
        <dbReference type="SAM" id="Phobius"/>
    </source>
</evidence>
<name>A0AAV0BBN0_PHAPC</name>